<evidence type="ECO:0000313" key="1">
    <source>
        <dbReference type="EMBL" id="SEU13179.1"/>
    </source>
</evidence>
<organism evidence="1 2">
    <name type="scientific">Pseudomonas graminis</name>
    <dbReference type="NCBI Taxonomy" id="158627"/>
    <lineage>
        <taxon>Bacteria</taxon>
        <taxon>Pseudomonadati</taxon>
        <taxon>Pseudomonadota</taxon>
        <taxon>Gammaproteobacteria</taxon>
        <taxon>Pseudomonadales</taxon>
        <taxon>Pseudomonadaceae</taxon>
        <taxon>Pseudomonas</taxon>
    </lineage>
</organism>
<evidence type="ECO:0000313" key="2">
    <source>
        <dbReference type="Proteomes" id="UP000182332"/>
    </source>
</evidence>
<accession>A0A1I0JS10</accession>
<protein>
    <submittedName>
        <fullName evidence="1">Uncharacterized protein</fullName>
    </submittedName>
</protein>
<name>A0A1I0JS10_9PSED</name>
<sequence>MDYQPSYGFLKDCLYRSESYKVTLADAYSLSNVRKPSRASALLQ</sequence>
<dbReference type="AlphaFoldDB" id="A0A1I0JS10"/>
<dbReference type="Proteomes" id="UP000182332">
    <property type="component" value="Unassembled WGS sequence"/>
</dbReference>
<dbReference type="EMBL" id="FOHW01000077">
    <property type="protein sequence ID" value="SEU13179.1"/>
    <property type="molecule type" value="Genomic_DNA"/>
</dbReference>
<reference evidence="1 2" key="1">
    <citation type="submission" date="2016-10" db="EMBL/GenBank/DDBJ databases">
        <authorList>
            <person name="de Groot N.N."/>
        </authorList>
    </citation>
    <scope>NUCLEOTIDE SEQUENCE [LARGE SCALE GENOMIC DNA]</scope>
    <source>
        <strain evidence="1 2">DSM 11363</strain>
    </source>
</reference>
<proteinExistence type="predicted"/>
<gene>
    <name evidence="1" type="ORF">SAMN05216197_1771</name>
</gene>